<dbReference type="PROSITE" id="PS50893">
    <property type="entry name" value="ABC_TRANSPORTER_2"/>
    <property type="match status" value="1"/>
</dbReference>
<evidence type="ECO:0000256" key="9">
    <source>
        <dbReference type="ARBA" id="ARBA00022970"/>
    </source>
</evidence>
<keyword evidence="7 12" id="KW-0067">ATP-binding</keyword>
<comment type="caution">
    <text evidence="12">The sequence shown here is derived from an EMBL/GenBank/DDBJ whole genome shotgun (WGS) entry which is preliminary data.</text>
</comment>
<evidence type="ECO:0000256" key="10">
    <source>
        <dbReference type="ARBA" id="ARBA00023136"/>
    </source>
</evidence>
<dbReference type="PANTHER" id="PTHR43166:SF30">
    <property type="entry name" value="METHIONINE IMPORT ATP-BINDING PROTEIN METN"/>
    <property type="match status" value="1"/>
</dbReference>
<accession>A0A5C6UCG2</accession>
<dbReference type="CDD" id="cd03258">
    <property type="entry name" value="ABC_MetN_methionine_transporter"/>
    <property type="match status" value="1"/>
</dbReference>
<dbReference type="InterPro" id="IPR027417">
    <property type="entry name" value="P-loop_NTPase"/>
</dbReference>
<evidence type="ECO:0000313" key="12">
    <source>
        <dbReference type="EMBL" id="TXC70389.1"/>
    </source>
</evidence>
<dbReference type="InterPro" id="IPR017871">
    <property type="entry name" value="ABC_transporter-like_CS"/>
</dbReference>
<dbReference type="InterPro" id="IPR050086">
    <property type="entry name" value="MetN_ABC_transporter-like"/>
</dbReference>
<dbReference type="InterPro" id="IPR003593">
    <property type="entry name" value="AAA+_ATPase"/>
</dbReference>
<dbReference type="PROSITE" id="PS00211">
    <property type="entry name" value="ABC_TRANSPORTER_1"/>
    <property type="match status" value="1"/>
</dbReference>
<dbReference type="AlphaFoldDB" id="A0A5C6UCG2"/>
<dbReference type="FunFam" id="3.40.50.300:FF:000056">
    <property type="entry name" value="Cell division ATP-binding protein FtsE"/>
    <property type="match status" value="1"/>
</dbReference>
<dbReference type="InterPro" id="IPR003439">
    <property type="entry name" value="ABC_transporter-like_ATP-bd"/>
</dbReference>
<dbReference type="GO" id="GO:0005524">
    <property type="term" value="F:ATP binding"/>
    <property type="evidence" value="ECO:0007669"/>
    <property type="project" value="UniProtKB-KW"/>
</dbReference>
<name>A0A5C6UCG2_9SPHN</name>
<dbReference type="GO" id="GO:0006865">
    <property type="term" value="P:amino acid transport"/>
    <property type="evidence" value="ECO:0007669"/>
    <property type="project" value="UniProtKB-KW"/>
</dbReference>
<evidence type="ECO:0000259" key="11">
    <source>
        <dbReference type="PROSITE" id="PS50893"/>
    </source>
</evidence>
<dbReference type="EMBL" id="VOQR01000001">
    <property type="protein sequence ID" value="TXC70389.1"/>
    <property type="molecule type" value="Genomic_DNA"/>
</dbReference>
<dbReference type="SMART" id="SM00382">
    <property type="entry name" value="AAA"/>
    <property type="match status" value="1"/>
</dbReference>
<dbReference type="RefSeq" id="WP_147080530.1">
    <property type="nucleotide sequence ID" value="NZ_VOQR01000001.1"/>
</dbReference>
<evidence type="ECO:0000256" key="1">
    <source>
        <dbReference type="ARBA" id="ARBA00002579"/>
    </source>
</evidence>
<evidence type="ECO:0000256" key="4">
    <source>
        <dbReference type="ARBA" id="ARBA00022448"/>
    </source>
</evidence>
<gene>
    <name evidence="12" type="ORF">FSB78_05090</name>
</gene>
<evidence type="ECO:0000256" key="6">
    <source>
        <dbReference type="ARBA" id="ARBA00022741"/>
    </source>
</evidence>
<keyword evidence="4" id="KW-0813">Transport</keyword>
<keyword evidence="10" id="KW-0472">Membrane</keyword>
<evidence type="ECO:0000256" key="3">
    <source>
        <dbReference type="ARBA" id="ARBA00020019"/>
    </source>
</evidence>
<evidence type="ECO:0000256" key="2">
    <source>
        <dbReference type="ARBA" id="ARBA00005417"/>
    </source>
</evidence>
<dbReference type="Proteomes" id="UP000321250">
    <property type="component" value="Unassembled WGS sequence"/>
</dbReference>
<dbReference type="GO" id="GO:0005886">
    <property type="term" value="C:plasma membrane"/>
    <property type="evidence" value="ECO:0007669"/>
    <property type="project" value="UniProtKB-ARBA"/>
</dbReference>
<keyword evidence="13" id="KW-1185">Reference proteome</keyword>
<dbReference type="InterPro" id="IPR041701">
    <property type="entry name" value="MetN_ABC"/>
</dbReference>
<organism evidence="12 13">
    <name type="scientific">Sphingomonas ginsenosidivorax</name>
    <dbReference type="NCBI Taxonomy" id="862135"/>
    <lineage>
        <taxon>Bacteria</taxon>
        <taxon>Pseudomonadati</taxon>
        <taxon>Pseudomonadota</taxon>
        <taxon>Alphaproteobacteria</taxon>
        <taxon>Sphingomonadales</taxon>
        <taxon>Sphingomonadaceae</taxon>
        <taxon>Sphingomonas</taxon>
    </lineage>
</organism>
<keyword evidence="8" id="KW-1278">Translocase</keyword>
<proteinExistence type="inferred from homology"/>
<dbReference type="Pfam" id="PF00005">
    <property type="entry name" value="ABC_tran"/>
    <property type="match status" value="1"/>
</dbReference>
<evidence type="ECO:0000313" key="13">
    <source>
        <dbReference type="Proteomes" id="UP000321250"/>
    </source>
</evidence>
<reference evidence="12 13" key="1">
    <citation type="journal article" date="2013" name="Antonie Van Leeuwenhoek">
        <title>Sphingomonas ginsenosidivorax sp. nov., with the ability to transform ginsenosides.</title>
        <authorList>
            <person name="Jin X.F."/>
            <person name="Kim J.K."/>
            <person name="Liu Q.M."/>
            <person name="Kang M.S."/>
            <person name="He D."/>
            <person name="Jin F.X."/>
            <person name="Kim S.C."/>
            <person name="Im W.T."/>
        </authorList>
    </citation>
    <scope>NUCLEOTIDE SEQUENCE [LARGE SCALE GENOMIC DNA]</scope>
    <source>
        <strain evidence="12 13">KHI67</strain>
    </source>
</reference>
<feature type="domain" description="ABC transporter" evidence="11">
    <location>
        <begin position="2"/>
        <end position="239"/>
    </location>
</feature>
<comment type="similarity">
    <text evidence="2">Belongs to the ABC transporter superfamily.</text>
</comment>
<protein>
    <recommendedName>
        <fullName evidence="3">Cell division ATP-binding protein FtsE</fullName>
    </recommendedName>
</protein>
<dbReference type="PANTHER" id="PTHR43166">
    <property type="entry name" value="AMINO ACID IMPORT ATP-BINDING PROTEIN"/>
    <property type="match status" value="1"/>
</dbReference>
<evidence type="ECO:0000256" key="8">
    <source>
        <dbReference type="ARBA" id="ARBA00022967"/>
    </source>
</evidence>
<evidence type="ECO:0000256" key="5">
    <source>
        <dbReference type="ARBA" id="ARBA00022475"/>
    </source>
</evidence>
<dbReference type="SUPFAM" id="SSF52540">
    <property type="entry name" value="P-loop containing nucleoside triphosphate hydrolases"/>
    <property type="match status" value="1"/>
</dbReference>
<sequence>MIRLVDIEKRYAGTGGAALAGVSLEVVRGEVFGVIGQSGAGKSTLIRLINALERPTAGRVEVDGIDVASLAPAALRVLRRRIGMIFQNFGLLSSRTVAANVAFPLKLANMPRADRDAKVATLLDRVGLTAHADKYPAQLSGGQKQRVGIARALATDPDILLCDEATSALDPETTRQVLALLRDLNRDLGLTIVLITHEMDVVRASCDRVAVLEQGRVVETGTVADIFDDPKHAATRKMLKSLSLWERDGAVRSTAEG</sequence>
<keyword evidence="9" id="KW-0029">Amino-acid transport</keyword>
<comment type="function">
    <text evidence="1">Part of the ABC transporter FtsEX involved in cellular division. Important for assembly or stability of the septal ring.</text>
</comment>
<keyword evidence="6" id="KW-0547">Nucleotide-binding</keyword>
<keyword evidence="5" id="KW-1003">Cell membrane</keyword>
<dbReference type="GO" id="GO:0016887">
    <property type="term" value="F:ATP hydrolysis activity"/>
    <property type="evidence" value="ECO:0007669"/>
    <property type="project" value="InterPro"/>
</dbReference>
<dbReference type="Gene3D" id="3.40.50.300">
    <property type="entry name" value="P-loop containing nucleotide triphosphate hydrolases"/>
    <property type="match status" value="1"/>
</dbReference>
<dbReference type="OrthoDB" id="9802264at2"/>
<evidence type="ECO:0000256" key="7">
    <source>
        <dbReference type="ARBA" id="ARBA00022840"/>
    </source>
</evidence>